<dbReference type="AlphaFoldDB" id="A0AA38FNK8"/>
<name>A0AA38FNK8_TAXCH</name>
<feature type="non-terminal residue" evidence="1">
    <location>
        <position position="161"/>
    </location>
</feature>
<dbReference type="PANTHER" id="PTHR28080">
    <property type="entry name" value="PEROXISOMAL BIOGENESIS FACTOR 3"/>
    <property type="match status" value="1"/>
</dbReference>
<accession>A0AA38FNK8</accession>
<gene>
    <name evidence="1" type="ORF">KI387_011420</name>
</gene>
<dbReference type="GO" id="GO:0045046">
    <property type="term" value="P:protein import into peroxisome membrane"/>
    <property type="evidence" value="ECO:0007669"/>
    <property type="project" value="TreeGrafter"/>
</dbReference>
<evidence type="ECO:0000313" key="1">
    <source>
        <dbReference type="EMBL" id="KAH9307016.1"/>
    </source>
</evidence>
<protein>
    <recommendedName>
        <fullName evidence="3">Peroxin-3</fullName>
    </recommendedName>
</protein>
<dbReference type="Pfam" id="PF04882">
    <property type="entry name" value="Peroxin-3"/>
    <property type="match status" value="1"/>
</dbReference>
<dbReference type="GO" id="GO:0030674">
    <property type="term" value="F:protein-macromolecule adaptor activity"/>
    <property type="evidence" value="ECO:0007669"/>
    <property type="project" value="TreeGrafter"/>
</dbReference>
<evidence type="ECO:0008006" key="3">
    <source>
        <dbReference type="Google" id="ProtNLM"/>
    </source>
</evidence>
<dbReference type="InterPro" id="IPR006966">
    <property type="entry name" value="Peroxin-3"/>
</dbReference>
<dbReference type="PANTHER" id="PTHR28080:SF1">
    <property type="entry name" value="PEROXISOMAL BIOGENESIS FACTOR 3"/>
    <property type="match status" value="1"/>
</dbReference>
<proteinExistence type="predicted"/>
<reference evidence="1 2" key="1">
    <citation type="journal article" date="2021" name="Nat. Plants">
        <title>The Taxus genome provides insights into paclitaxel biosynthesis.</title>
        <authorList>
            <person name="Xiong X."/>
            <person name="Gou J."/>
            <person name="Liao Q."/>
            <person name="Li Y."/>
            <person name="Zhou Q."/>
            <person name="Bi G."/>
            <person name="Li C."/>
            <person name="Du R."/>
            <person name="Wang X."/>
            <person name="Sun T."/>
            <person name="Guo L."/>
            <person name="Liang H."/>
            <person name="Lu P."/>
            <person name="Wu Y."/>
            <person name="Zhang Z."/>
            <person name="Ro D.K."/>
            <person name="Shang Y."/>
            <person name="Huang S."/>
            <person name="Yan J."/>
        </authorList>
    </citation>
    <scope>NUCLEOTIDE SEQUENCE [LARGE SCALE GENOMIC DNA]</scope>
    <source>
        <strain evidence="1">Ta-2019</strain>
    </source>
</reference>
<dbReference type="EMBL" id="JAHRHJ020000008">
    <property type="protein sequence ID" value="KAH9307016.1"/>
    <property type="molecule type" value="Genomic_DNA"/>
</dbReference>
<dbReference type="Proteomes" id="UP000824469">
    <property type="component" value="Unassembled WGS sequence"/>
</dbReference>
<sequence length="161" mass="18876">GFMSRHKRKILFTAGFLGSGYALYRVYFSQKERMLALEREEEAQHRADELVETRLREHFENLQNISDSTSLAFGLESLDIRLSEELDYTELTERLSQGRGHLSSEEKLQLWERLKILSFTRTACALWAMTVLNLYIRAQLNILGRHIFIEQARGFENLESM</sequence>
<comment type="caution">
    <text evidence="1">The sequence shown here is derived from an EMBL/GenBank/DDBJ whole genome shotgun (WGS) entry which is preliminary data.</text>
</comment>
<organism evidence="1 2">
    <name type="scientific">Taxus chinensis</name>
    <name type="common">Chinese yew</name>
    <name type="synonym">Taxus wallichiana var. chinensis</name>
    <dbReference type="NCBI Taxonomy" id="29808"/>
    <lineage>
        <taxon>Eukaryota</taxon>
        <taxon>Viridiplantae</taxon>
        <taxon>Streptophyta</taxon>
        <taxon>Embryophyta</taxon>
        <taxon>Tracheophyta</taxon>
        <taxon>Spermatophyta</taxon>
        <taxon>Pinopsida</taxon>
        <taxon>Pinidae</taxon>
        <taxon>Conifers II</taxon>
        <taxon>Cupressales</taxon>
        <taxon>Taxaceae</taxon>
        <taxon>Taxus</taxon>
    </lineage>
</organism>
<keyword evidence="2" id="KW-1185">Reference proteome</keyword>
<evidence type="ECO:0000313" key="2">
    <source>
        <dbReference type="Proteomes" id="UP000824469"/>
    </source>
</evidence>
<dbReference type="GO" id="GO:0005778">
    <property type="term" value="C:peroxisomal membrane"/>
    <property type="evidence" value="ECO:0007669"/>
    <property type="project" value="InterPro"/>
</dbReference>
<feature type="non-terminal residue" evidence="1">
    <location>
        <position position="1"/>
    </location>
</feature>
<dbReference type="OMA" id="FTRTACA"/>